<name>A0A4R5D579_9ACTN</name>
<dbReference type="CDD" id="cd06267">
    <property type="entry name" value="PBP1_LacI_sugar_binding-like"/>
    <property type="match status" value="1"/>
</dbReference>
<dbReference type="Pfam" id="PF13377">
    <property type="entry name" value="Peripla_BP_3"/>
    <property type="match status" value="1"/>
</dbReference>
<dbReference type="Gene3D" id="3.40.50.2300">
    <property type="match status" value="2"/>
</dbReference>
<sequence>MGERRRATAKDVGALAKVSTASVSRALSGRRPVTKEVRERVVAAARELGYVPNHFGSALRRQQSATLGVLVPKITNPFFPSVLEELEAAAQEIEFHVLIAVSNYDAEIERQRLRELVARNVDACVVVPASWKSSGAGIREAHASVPVIQFDGRAEGADVPHIGMDNRHAVSLLIAHLTEQGRRRIAFIGGGLATSPDIERYEAFAEIARQSPHVAQFIEVPGGDYSVDTGRRGAHEVVGSEFRADAVVCSNDIIALGLIEELTRLGTRVPADIAVGGIDDIGFSGLFQPTLTTVRQPLREMARVALEELSREAGLDTSPAESRRLEGELVVRMSTGRQRDPDTTRAAPSPSTHLNRRSADDHD</sequence>
<keyword evidence="3" id="KW-0804">Transcription</keyword>
<dbReference type="CDD" id="cd01392">
    <property type="entry name" value="HTH_LacI"/>
    <property type="match status" value="1"/>
</dbReference>
<dbReference type="RefSeq" id="WP_131896775.1">
    <property type="nucleotide sequence ID" value="NZ_SMKZ01000024.1"/>
</dbReference>
<evidence type="ECO:0000259" key="5">
    <source>
        <dbReference type="PROSITE" id="PS50932"/>
    </source>
</evidence>
<dbReference type="Pfam" id="PF00356">
    <property type="entry name" value="LacI"/>
    <property type="match status" value="1"/>
</dbReference>
<evidence type="ECO:0000256" key="2">
    <source>
        <dbReference type="ARBA" id="ARBA00023125"/>
    </source>
</evidence>
<dbReference type="SMART" id="SM00354">
    <property type="entry name" value="HTH_LACI"/>
    <property type="match status" value="1"/>
</dbReference>
<dbReference type="InterPro" id="IPR010982">
    <property type="entry name" value="Lambda_DNA-bd_dom_sf"/>
</dbReference>
<comment type="caution">
    <text evidence="6">The sequence shown here is derived from an EMBL/GenBank/DDBJ whole genome shotgun (WGS) entry which is preliminary data.</text>
</comment>
<evidence type="ECO:0000313" key="7">
    <source>
        <dbReference type="Proteomes" id="UP000294739"/>
    </source>
</evidence>
<feature type="region of interest" description="Disordered" evidence="4">
    <location>
        <begin position="311"/>
        <end position="363"/>
    </location>
</feature>
<feature type="domain" description="HTH lacI-type" evidence="5">
    <location>
        <begin position="7"/>
        <end position="61"/>
    </location>
</feature>
<dbReference type="AlphaFoldDB" id="A0A4R5D579"/>
<dbReference type="InterPro" id="IPR000843">
    <property type="entry name" value="HTH_LacI"/>
</dbReference>
<gene>
    <name evidence="6" type="ORF">E1269_17375</name>
</gene>
<evidence type="ECO:0000256" key="4">
    <source>
        <dbReference type="SAM" id="MobiDB-lite"/>
    </source>
</evidence>
<dbReference type="PANTHER" id="PTHR30146">
    <property type="entry name" value="LACI-RELATED TRANSCRIPTIONAL REPRESSOR"/>
    <property type="match status" value="1"/>
</dbReference>
<evidence type="ECO:0000256" key="3">
    <source>
        <dbReference type="ARBA" id="ARBA00023163"/>
    </source>
</evidence>
<reference evidence="6 7" key="1">
    <citation type="submission" date="2019-03" db="EMBL/GenBank/DDBJ databases">
        <title>Draft genome sequences of novel Actinobacteria.</title>
        <authorList>
            <person name="Sahin N."/>
            <person name="Ay H."/>
            <person name="Saygin H."/>
        </authorList>
    </citation>
    <scope>NUCLEOTIDE SEQUENCE [LARGE SCALE GENOMIC DNA]</scope>
    <source>
        <strain evidence="6 7">5K138</strain>
    </source>
</reference>
<dbReference type="GO" id="GO:0000976">
    <property type="term" value="F:transcription cis-regulatory region binding"/>
    <property type="evidence" value="ECO:0007669"/>
    <property type="project" value="TreeGrafter"/>
</dbReference>
<dbReference type="PANTHER" id="PTHR30146:SF109">
    <property type="entry name" value="HTH-TYPE TRANSCRIPTIONAL REGULATOR GALS"/>
    <property type="match status" value="1"/>
</dbReference>
<evidence type="ECO:0000256" key="1">
    <source>
        <dbReference type="ARBA" id="ARBA00023015"/>
    </source>
</evidence>
<dbReference type="SUPFAM" id="SSF47413">
    <property type="entry name" value="lambda repressor-like DNA-binding domains"/>
    <property type="match status" value="1"/>
</dbReference>
<keyword evidence="7" id="KW-1185">Reference proteome</keyword>
<dbReference type="InterPro" id="IPR028082">
    <property type="entry name" value="Peripla_BP_I"/>
</dbReference>
<dbReference type="Proteomes" id="UP000294739">
    <property type="component" value="Unassembled WGS sequence"/>
</dbReference>
<dbReference type="SUPFAM" id="SSF53822">
    <property type="entry name" value="Periplasmic binding protein-like I"/>
    <property type="match status" value="1"/>
</dbReference>
<dbReference type="EMBL" id="SMKZ01000024">
    <property type="protein sequence ID" value="TDE08476.1"/>
    <property type="molecule type" value="Genomic_DNA"/>
</dbReference>
<protein>
    <submittedName>
        <fullName evidence="6">LacI family transcriptional regulator</fullName>
    </submittedName>
</protein>
<dbReference type="GO" id="GO:0003700">
    <property type="term" value="F:DNA-binding transcription factor activity"/>
    <property type="evidence" value="ECO:0007669"/>
    <property type="project" value="TreeGrafter"/>
</dbReference>
<dbReference type="Gene3D" id="1.10.260.40">
    <property type="entry name" value="lambda repressor-like DNA-binding domains"/>
    <property type="match status" value="1"/>
</dbReference>
<proteinExistence type="predicted"/>
<dbReference type="PROSITE" id="PS50932">
    <property type="entry name" value="HTH_LACI_2"/>
    <property type="match status" value="1"/>
</dbReference>
<dbReference type="OrthoDB" id="3467214at2"/>
<keyword evidence="2" id="KW-0238">DNA-binding</keyword>
<dbReference type="InParanoid" id="A0A4R5D579"/>
<keyword evidence="1" id="KW-0805">Transcription regulation</keyword>
<accession>A0A4R5D579</accession>
<dbReference type="InterPro" id="IPR046335">
    <property type="entry name" value="LacI/GalR-like_sensor"/>
</dbReference>
<evidence type="ECO:0000313" key="6">
    <source>
        <dbReference type="EMBL" id="TDE08476.1"/>
    </source>
</evidence>
<organism evidence="6 7">
    <name type="scientific">Jiangella asiatica</name>
    <dbReference type="NCBI Taxonomy" id="2530372"/>
    <lineage>
        <taxon>Bacteria</taxon>
        <taxon>Bacillati</taxon>
        <taxon>Actinomycetota</taxon>
        <taxon>Actinomycetes</taxon>
        <taxon>Jiangellales</taxon>
        <taxon>Jiangellaceae</taxon>
        <taxon>Jiangella</taxon>
    </lineage>
</organism>